<evidence type="ECO:0000313" key="2">
    <source>
        <dbReference type="EMBL" id="EFJ39816.1"/>
    </source>
</evidence>
<evidence type="ECO:0000313" key="3">
    <source>
        <dbReference type="Proteomes" id="UP000001058"/>
    </source>
</evidence>
<feature type="region of interest" description="Disordered" evidence="1">
    <location>
        <begin position="98"/>
        <end position="131"/>
    </location>
</feature>
<sequence length="131" mass="15179">MSYCETERANLTSRAWLRIHFPICFPSDETLFMRKNAGYGERHIPHMWEPNQAYVDRFRLLVERIDQMWMIRLIKPPAKALLAPTTLMMITSQWHTPGRFRPGSDLTGPVNEMGNRSVGLPGEPLSVNRPQ</sequence>
<keyword evidence="3" id="KW-1185">Reference proteome</keyword>
<protein>
    <submittedName>
        <fullName evidence="2">Uncharacterized protein</fullName>
    </submittedName>
</protein>
<gene>
    <name evidence="2" type="ORF">VOLCADRAFT_108482</name>
</gene>
<dbReference type="AlphaFoldDB" id="D8UKD6"/>
<name>D8UKD6_VOLCA</name>
<evidence type="ECO:0000256" key="1">
    <source>
        <dbReference type="SAM" id="MobiDB-lite"/>
    </source>
</evidence>
<organism evidence="3">
    <name type="scientific">Volvox carteri f. nagariensis</name>
    <dbReference type="NCBI Taxonomy" id="3068"/>
    <lineage>
        <taxon>Eukaryota</taxon>
        <taxon>Viridiplantae</taxon>
        <taxon>Chlorophyta</taxon>
        <taxon>core chlorophytes</taxon>
        <taxon>Chlorophyceae</taxon>
        <taxon>CS clade</taxon>
        <taxon>Chlamydomonadales</taxon>
        <taxon>Volvocaceae</taxon>
        <taxon>Volvox</taxon>
    </lineage>
</organism>
<dbReference type="GeneID" id="9625944"/>
<proteinExistence type="predicted"/>
<dbReference type="Proteomes" id="UP000001058">
    <property type="component" value="Unassembled WGS sequence"/>
</dbReference>
<dbReference type="EMBL" id="GL378443">
    <property type="protein sequence ID" value="EFJ39816.1"/>
    <property type="molecule type" value="Genomic_DNA"/>
</dbReference>
<accession>D8UKD6</accession>
<dbReference type="KEGG" id="vcn:VOLCADRAFT_108482"/>
<dbReference type="InParanoid" id="D8UKD6"/>
<reference evidence="2 3" key="1">
    <citation type="journal article" date="2010" name="Science">
        <title>Genomic analysis of organismal complexity in the multicellular green alga Volvox carteri.</title>
        <authorList>
            <person name="Prochnik S.E."/>
            <person name="Umen J."/>
            <person name="Nedelcu A.M."/>
            <person name="Hallmann A."/>
            <person name="Miller S.M."/>
            <person name="Nishii I."/>
            <person name="Ferris P."/>
            <person name="Kuo A."/>
            <person name="Mitros T."/>
            <person name="Fritz-Laylin L.K."/>
            <person name="Hellsten U."/>
            <person name="Chapman J."/>
            <person name="Simakov O."/>
            <person name="Rensing S.A."/>
            <person name="Terry A."/>
            <person name="Pangilinan J."/>
            <person name="Kapitonov V."/>
            <person name="Jurka J."/>
            <person name="Salamov A."/>
            <person name="Shapiro H."/>
            <person name="Schmutz J."/>
            <person name="Grimwood J."/>
            <person name="Lindquist E."/>
            <person name="Lucas S."/>
            <person name="Grigoriev I.V."/>
            <person name="Schmitt R."/>
            <person name="Kirk D."/>
            <person name="Rokhsar D.S."/>
        </authorList>
    </citation>
    <scope>NUCLEOTIDE SEQUENCE [LARGE SCALE GENOMIC DNA]</scope>
    <source>
        <strain evidence="3">f. Nagariensis / Eve</strain>
    </source>
</reference>
<dbReference type="RefSeq" id="XP_002959117.1">
    <property type="nucleotide sequence ID" value="XM_002959071.1"/>
</dbReference>